<dbReference type="EMBL" id="ACOM01000005">
    <property type="protein sequence ID" value="EEP54114.1"/>
    <property type="molecule type" value="Genomic_DNA"/>
</dbReference>
<keyword evidence="3" id="KW-1185">Reference proteome</keyword>
<protein>
    <submittedName>
        <fullName evidence="2">Uncharacterized protein</fullName>
    </submittedName>
</protein>
<evidence type="ECO:0000313" key="3">
    <source>
        <dbReference type="Proteomes" id="UP000003081"/>
    </source>
</evidence>
<feature type="transmembrane region" description="Helical" evidence="1">
    <location>
        <begin position="6"/>
        <end position="22"/>
    </location>
</feature>
<reference evidence="2 3" key="1">
    <citation type="submission" date="2009-08" db="EMBL/GenBank/DDBJ databases">
        <authorList>
            <person name="Shrivastava S."/>
            <person name="Brinkac L.B."/>
            <person name="Brown J.L."/>
            <person name="Bruce D.B."/>
            <person name="Detter C."/>
            <person name="Green L.D."/>
            <person name="Munk C.A."/>
            <person name="Rogers Y.C."/>
            <person name="Tapia R."/>
            <person name="Sims D.R."/>
            <person name="Smith L.A."/>
            <person name="Smith T.J."/>
            <person name="Sutton G."/>
            <person name="Brettin T."/>
        </authorList>
    </citation>
    <scope>NUCLEOTIDE SEQUENCE [LARGE SCALE GENOMIC DNA]</scope>
    <source>
        <strain evidence="3">E4 str. BoNT E BL5262</strain>
    </source>
</reference>
<accession>C4II12</accession>
<gene>
    <name evidence="2" type="ORF">CLP_2896</name>
</gene>
<dbReference type="Proteomes" id="UP000003081">
    <property type="component" value="Unassembled WGS sequence"/>
</dbReference>
<sequence>METISIALICTIVGVSISYLTFQRNKDNTIRAETREDAETRAKLDYISKGVDDIRLDQKAQDRKINEIIERVAKVEESSKSAHRRIDNIEKEGN</sequence>
<dbReference type="AlphaFoldDB" id="C4II12"/>
<keyword evidence="1" id="KW-1133">Transmembrane helix</keyword>
<organism evidence="2 3">
    <name type="scientific">Clostridium butyricum E4 str. BoNT E BL5262</name>
    <dbReference type="NCBI Taxonomy" id="632245"/>
    <lineage>
        <taxon>Bacteria</taxon>
        <taxon>Bacillati</taxon>
        <taxon>Bacillota</taxon>
        <taxon>Clostridia</taxon>
        <taxon>Eubacteriales</taxon>
        <taxon>Clostridiaceae</taxon>
        <taxon>Clostridium</taxon>
    </lineage>
</organism>
<proteinExistence type="predicted"/>
<dbReference type="RefSeq" id="WP_003407361.1">
    <property type="nucleotide sequence ID" value="NZ_ACOM01000005.1"/>
</dbReference>
<comment type="caution">
    <text evidence="2">The sequence shown here is derived from an EMBL/GenBank/DDBJ whole genome shotgun (WGS) entry which is preliminary data.</text>
</comment>
<dbReference type="HOGENOM" id="CLU_169506_1_0_9"/>
<name>C4II12_CLOBU</name>
<evidence type="ECO:0000313" key="2">
    <source>
        <dbReference type="EMBL" id="EEP54114.1"/>
    </source>
</evidence>
<keyword evidence="1" id="KW-0812">Transmembrane</keyword>
<evidence type="ECO:0000256" key="1">
    <source>
        <dbReference type="SAM" id="Phobius"/>
    </source>
</evidence>
<keyword evidence="1" id="KW-0472">Membrane</keyword>
<dbReference type="STRING" id="1492.ATN24_13780"/>
<dbReference type="eggNOG" id="ENOG5033HSS">
    <property type="taxonomic scope" value="Bacteria"/>
</dbReference>